<keyword evidence="1" id="KW-0472">Membrane</keyword>
<dbReference type="STRING" id="1260251.SPISAL_01510"/>
<proteinExistence type="predicted"/>
<keyword evidence="1 2" id="KW-0812">Transmembrane</keyword>
<gene>
    <name evidence="2" type="ORF">FKY71_10725</name>
</gene>
<dbReference type="EMBL" id="VIFK01000100">
    <property type="protein sequence ID" value="TQE99026.1"/>
    <property type="molecule type" value="Genomic_DNA"/>
</dbReference>
<keyword evidence="1" id="KW-1133">Transmembrane helix</keyword>
<evidence type="ECO:0000256" key="1">
    <source>
        <dbReference type="SAM" id="Phobius"/>
    </source>
</evidence>
<dbReference type="AlphaFoldDB" id="A0A540VQT0"/>
<dbReference type="Pfam" id="PF11137">
    <property type="entry name" value="DUF2909"/>
    <property type="match status" value="1"/>
</dbReference>
<feature type="transmembrane region" description="Helical" evidence="1">
    <location>
        <begin position="40"/>
        <end position="60"/>
    </location>
</feature>
<sequence length="71" mass="7743">MDLAIRIAILATLLVILASLGSGLFYLMKDRGESRRTLNALTLRIALSIILFLLILLGYFTGVITPNQGPI</sequence>
<evidence type="ECO:0000313" key="2">
    <source>
        <dbReference type="EMBL" id="TQE99026.1"/>
    </source>
</evidence>
<comment type="caution">
    <text evidence="2">The sequence shown here is derived from an EMBL/GenBank/DDBJ whole genome shotgun (WGS) entry which is preliminary data.</text>
</comment>
<accession>A0A540VQT0</accession>
<protein>
    <submittedName>
        <fullName evidence="2">Twin transmembrane helix small protein</fullName>
    </submittedName>
</protein>
<dbReference type="NCBIfam" id="NF033233">
    <property type="entry name" value="twin_helix"/>
    <property type="match status" value="1"/>
</dbReference>
<reference evidence="2 3" key="1">
    <citation type="submission" date="2019-06" db="EMBL/GenBank/DDBJ databases">
        <title>Metagenome assembled Genome of Spiribacter salinus SL48-SHIP from the microbial mat of Salt Lake 48 (Novosibirsk region, Russia).</title>
        <authorList>
            <person name="Shipova A."/>
            <person name="Rozanov A.S."/>
            <person name="Bryanskaya A.V."/>
            <person name="Peltek S.E."/>
        </authorList>
    </citation>
    <scope>NUCLEOTIDE SEQUENCE [LARGE SCALE GENOMIC DNA]</scope>
    <source>
        <strain evidence="2">SL48-SHIP-2</strain>
    </source>
</reference>
<dbReference type="RefSeq" id="WP_016352708.1">
    <property type="nucleotide sequence ID" value="NZ_MBFX01000005.1"/>
</dbReference>
<dbReference type="InterPro" id="IPR021313">
    <property type="entry name" value="DUF2909"/>
</dbReference>
<evidence type="ECO:0000313" key="3">
    <source>
        <dbReference type="Proteomes" id="UP000315400"/>
    </source>
</evidence>
<feature type="transmembrane region" description="Helical" evidence="1">
    <location>
        <begin position="6"/>
        <end position="28"/>
    </location>
</feature>
<dbReference type="Proteomes" id="UP000315400">
    <property type="component" value="Unassembled WGS sequence"/>
</dbReference>
<name>A0A540VQT0_9GAMM</name>
<organism evidence="2 3">
    <name type="scientific">Spiribacter salinus</name>
    <dbReference type="NCBI Taxonomy" id="1335746"/>
    <lineage>
        <taxon>Bacteria</taxon>
        <taxon>Pseudomonadati</taxon>
        <taxon>Pseudomonadota</taxon>
        <taxon>Gammaproteobacteria</taxon>
        <taxon>Chromatiales</taxon>
        <taxon>Ectothiorhodospiraceae</taxon>
        <taxon>Spiribacter</taxon>
    </lineage>
</organism>